<gene>
    <name evidence="4" type="ORF">SLEP1_g33606</name>
</gene>
<evidence type="ECO:0000256" key="1">
    <source>
        <dbReference type="ARBA" id="ARBA00006974"/>
    </source>
</evidence>
<dbReference type="Pfam" id="PF02519">
    <property type="entry name" value="Auxin_inducible"/>
    <property type="match status" value="1"/>
</dbReference>
<evidence type="ECO:0000256" key="3">
    <source>
        <dbReference type="ARBA" id="ARBA00022604"/>
    </source>
</evidence>
<keyword evidence="2" id="KW-0217">Developmental protein</keyword>
<dbReference type="PANTHER" id="PTHR31175:SF65">
    <property type="entry name" value="AUXIN-RESPONSIVE PROTEIN SAUR66-LIKE"/>
    <property type="match status" value="1"/>
</dbReference>
<sequence length="95" mass="10864">MISAKKLIKLARQWQRQASIRQRRIASPRIDSNVDAKGCSTSSLAEEGHFVVYSADKKRFVLPLELSQEGHSQIAIYTGRRTVWDPKQWTSHISL</sequence>
<comment type="similarity">
    <text evidence="1">Belongs to the ARG7 family.</text>
</comment>
<proteinExistence type="inferred from homology"/>
<dbReference type="EMBL" id="BPVZ01000064">
    <property type="protein sequence ID" value="GKV23934.1"/>
    <property type="molecule type" value="Genomic_DNA"/>
</dbReference>
<evidence type="ECO:0000256" key="2">
    <source>
        <dbReference type="ARBA" id="ARBA00022473"/>
    </source>
</evidence>
<protein>
    <submittedName>
        <fullName evidence="4">Uncharacterized protein</fullName>
    </submittedName>
</protein>
<organism evidence="4 5">
    <name type="scientific">Rubroshorea leprosula</name>
    <dbReference type="NCBI Taxonomy" id="152421"/>
    <lineage>
        <taxon>Eukaryota</taxon>
        <taxon>Viridiplantae</taxon>
        <taxon>Streptophyta</taxon>
        <taxon>Embryophyta</taxon>
        <taxon>Tracheophyta</taxon>
        <taxon>Spermatophyta</taxon>
        <taxon>Magnoliopsida</taxon>
        <taxon>eudicotyledons</taxon>
        <taxon>Gunneridae</taxon>
        <taxon>Pentapetalae</taxon>
        <taxon>rosids</taxon>
        <taxon>malvids</taxon>
        <taxon>Malvales</taxon>
        <taxon>Dipterocarpaceae</taxon>
        <taxon>Rubroshorea</taxon>
    </lineage>
</organism>
<keyword evidence="5" id="KW-1185">Reference proteome</keyword>
<accession>A0AAV5KH63</accession>
<dbReference type="InterPro" id="IPR003676">
    <property type="entry name" value="SAUR_fam"/>
</dbReference>
<dbReference type="PANTHER" id="PTHR31175">
    <property type="entry name" value="AUXIN-RESPONSIVE FAMILY PROTEIN"/>
    <property type="match status" value="1"/>
</dbReference>
<evidence type="ECO:0000313" key="5">
    <source>
        <dbReference type="Proteomes" id="UP001054252"/>
    </source>
</evidence>
<name>A0AAV5KH63_9ROSI</name>
<keyword evidence="3" id="KW-0341">Growth regulation</keyword>
<reference evidence="4 5" key="1">
    <citation type="journal article" date="2021" name="Commun. Biol.">
        <title>The genome of Shorea leprosula (Dipterocarpaceae) highlights the ecological relevance of drought in aseasonal tropical rainforests.</title>
        <authorList>
            <person name="Ng K.K.S."/>
            <person name="Kobayashi M.J."/>
            <person name="Fawcett J.A."/>
            <person name="Hatakeyama M."/>
            <person name="Paape T."/>
            <person name="Ng C.H."/>
            <person name="Ang C.C."/>
            <person name="Tnah L.H."/>
            <person name="Lee C.T."/>
            <person name="Nishiyama T."/>
            <person name="Sese J."/>
            <person name="O'Brien M.J."/>
            <person name="Copetti D."/>
            <person name="Mohd Noor M.I."/>
            <person name="Ong R.C."/>
            <person name="Putra M."/>
            <person name="Sireger I.Z."/>
            <person name="Indrioko S."/>
            <person name="Kosugi Y."/>
            <person name="Izuno A."/>
            <person name="Isagi Y."/>
            <person name="Lee S.L."/>
            <person name="Shimizu K.K."/>
        </authorList>
    </citation>
    <scope>NUCLEOTIDE SEQUENCE [LARGE SCALE GENOMIC DNA]</scope>
    <source>
        <strain evidence="4">214</strain>
    </source>
</reference>
<comment type="caution">
    <text evidence="4">The sequence shown here is derived from an EMBL/GenBank/DDBJ whole genome shotgun (WGS) entry which is preliminary data.</text>
</comment>
<evidence type="ECO:0000313" key="4">
    <source>
        <dbReference type="EMBL" id="GKV23934.1"/>
    </source>
</evidence>
<dbReference type="AlphaFoldDB" id="A0AAV5KH63"/>
<dbReference type="GO" id="GO:0009733">
    <property type="term" value="P:response to auxin"/>
    <property type="evidence" value="ECO:0007669"/>
    <property type="project" value="InterPro"/>
</dbReference>
<dbReference type="Proteomes" id="UP001054252">
    <property type="component" value="Unassembled WGS sequence"/>
</dbReference>